<keyword evidence="2" id="KW-0732">Signal</keyword>
<feature type="region of interest" description="Disordered" evidence="1">
    <location>
        <begin position="102"/>
        <end position="157"/>
    </location>
</feature>
<accession>A0A7S1UPR9</accession>
<name>A0A7S1UPR9_9STRA</name>
<evidence type="ECO:0000256" key="2">
    <source>
        <dbReference type="SAM" id="SignalP"/>
    </source>
</evidence>
<reference evidence="3" key="1">
    <citation type="submission" date="2021-01" db="EMBL/GenBank/DDBJ databases">
        <authorList>
            <person name="Corre E."/>
            <person name="Pelletier E."/>
            <person name="Niang G."/>
            <person name="Scheremetjew M."/>
            <person name="Finn R."/>
            <person name="Kale V."/>
            <person name="Holt S."/>
            <person name="Cochrane G."/>
            <person name="Meng A."/>
            <person name="Brown T."/>
            <person name="Cohen L."/>
        </authorList>
    </citation>
    <scope>NUCLEOTIDE SEQUENCE</scope>
    <source>
        <strain evidence="3">CCMP 410</strain>
    </source>
</reference>
<feature type="compositionally biased region" description="Basic and acidic residues" evidence="1">
    <location>
        <begin position="121"/>
        <end position="133"/>
    </location>
</feature>
<dbReference type="PANTHER" id="PTHR37463">
    <property type="entry name" value="GSL3115 PROTEIN"/>
    <property type="match status" value="1"/>
</dbReference>
<proteinExistence type="predicted"/>
<evidence type="ECO:0000313" key="3">
    <source>
        <dbReference type="EMBL" id="CAD9272484.1"/>
    </source>
</evidence>
<evidence type="ECO:0000256" key="1">
    <source>
        <dbReference type="SAM" id="MobiDB-lite"/>
    </source>
</evidence>
<dbReference type="InterPro" id="IPR017136">
    <property type="entry name" value="UCP037205"/>
</dbReference>
<evidence type="ECO:0008006" key="4">
    <source>
        <dbReference type="Google" id="ProtNLM"/>
    </source>
</evidence>
<feature type="signal peptide" evidence="2">
    <location>
        <begin position="1"/>
        <end position="31"/>
    </location>
</feature>
<protein>
    <recommendedName>
        <fullName evidence="4">DUF2256 domain-containing protein</fullName>
    </recommendedName>
</protein>
<feature type="compositionally biased region" description="Acidic residues" evidence="1">
    <location>
        <begin position="148"/>
        <end position="157"/>
    </location>
</feature>
<dbReference type="EMBL" id="HBGK01002560">
    <property type="protein sequence ID" value="CAD9272484.1"/>
    <property type="molecule type" value="Transcribed_RNA"/>
</dbReference>
<feature type="compositionally biased region" description="Basic and acidic residues" evidence="1">
    <location>
        <begin position="261"/>
        <end position="272"/>
    </location>
</feature>
<gene>
    <name evidence="3" type="ORF">GOCE00092_LOCUS1391</name>
</gene>
<feature type="chain" id="PRO_5031252022" description="DUF2256 domain-containing protein" evidence="2">
    <location>
        <begin position="32"/>
        <end position="333"/>
    </location>
</feature>
<feature type="region of interest" description="Disordered" evidence="1">
    <location>
        <begin position="242"/>
        <end position="272"/>
    </location>
</feature>
<dbReference type="AlphaFoldDB" id="A0A7S1UPR9"/>
<feature type="compositionally biased region" description="Basic residues" evidence="1">
    <location>
        <begin position="250"/>
        <end position="260"/>
    </location>
</feature>
<dbReference type="PANTHER" id="PTHR37463:SF1">
    <property type="entry name" value="DUF2256 DOMAIN-CONTAINING PROTEIN"/>
    <property type="match status" value="1"/>
</dbReference>
<sequence>MLLKSGHIPAVLFRRHNRWCWLLLLPLRSLSWFVQPGLYRQQSSALFTTTGFAAPSVDNMPRGVKKEHLPTKVCVTCNRPFTWRKKWEKVWDDVTTCSKSCNRERRSSKQRQNRLAMTEGPRGKSNREARAGDELETTQLKETTYPEAESEPEDMEMSTEERKIADTSCRQDGSGVGSVVEKWNESDEQERLAALFSAVLSVDNGVQESDAAAAAVARHQRMVARHEGVEEEDNDLVLDPTAKRNADRKAAKKAKKAARRAQREGKDPEAGRKNCDICAKSVDLLVRCQVDKTLDWKMVCGRCWNDVSGGVVDGDENHPYYRYGGLWKNRRRK</sequence>
<dbReference type="Pfam" id="PF10013">
    <property type="entry name" value="DUF2256"/>
    <property type="match status" value="1"/>
</dbReference>
<organism evidence="3">
    <name type="scientific">Grammatophora oceanica</name>
    <dbReference type="NCBI Taxonomy" id="210454"/>
    <lineage>
        <taxon>Eukaryota</taxon>
        <taxon>Sar</taxon>
        <taxon>Stramenopiles</taxon>
        <taxon>Ochrophyta</taxon>
        <taxon>Bacillariophyta</taxon>
        <taxon>Fragilariophyceae</taxon>
        <taxon>Fragilariophycidae</taxon>
        <taxon>Rhabdonematales</taxon>
        <taxon>Grammatophoraceae</taxon>
        <taxon>Grammatophora</taxon>
    </lineage>
</organism>